<keyword evidence="2" id="KW-1185">Reference proteome</keyword>
<evidence type="ECO:0000313" key="2">
    <source>
        <dbReference type="Proteomes" id="UP000011732"/>
    </source>
</evidence>
<dbReference type="RefSeq" id="WP_006129728.1">
    <property type="nucleotide sequence ID" value="NZ_AOHP01000004.1"/>
</dbReference>
<proteinExistence type="predicted"/>
<dbReference type="PATRIC" id="fig|1284664.3.peg.165"/>
<comment type="caution">
    <text evidence="1">The sequence shown here is derived from an EMBL/GenBank/DDBJ whole genome shotgun (WGS) entry which is preliminary data.</text>
</comment>
<gene>
    <name evidence="1" type="ORF">H114_00802</name>
</gene>
<name>M3D411_STREZ</name>
<dbReference type="OrthoDB" id="9899629at2"/>
<dbReference type="Proteomes" id="UP000011732">
    <property type="component" value="Unassembled WGS sequence"/>
</dbReference>
<accession>M3D411</accession>
<dbReference type="EMBL" id="AOHP01000004">
    <property type="protein sequence ID" value="EMF31123.1"/>
    <property type="molecule type" value="Genomic_DNA"/>
</dbReference>
<evidence type="ECO:0000313" key="1">
    <source>
        <dbReference type="EMBL" id="EMF31123.1"/>
    </source>
</evidence>
<dbReference type="AlphaFoldDB" id="M3D411"/>
<protein>
    <submittedName>
        <fullName evidence="1">Uncharacterized protein</fullName>
    </submittedName>
</protein>
<reference evidence="1 2" key="1">
    <citation type="journal article" date="2013" name="Genome Announc.">
        <title>Draft Genome Sequence of Streptomyces gancidicus Strain BKS 13-15.</title>
        <authorList>
            <person name="Kumar S."/>
            <person name="Kaur N."/>
            <person name="Singh N.K."/>
            <person name="Raghava G.P."/>
            <person name="Mayilraj S."/>
        </authorList>
    </citation>
    <scope>NUCLEOTIDE SEQUENCE [LARGE SCALE GENOMIC DNA]</scope>
    <source>
        <strain evidence="1 2">BKS 13-15</strain>
    </source>
</reference>
<sequence>MTEHPFPPGVTLRVTDGGWAVEHDGPARTYATWRHARRRINRLQEIHRVPLRDTVAAYEAFEKTHGRDGRPL</sequence>
<organism evidence="1 2">
    <name type="scientific">Streptomyces gancidicus BKS 13-15</name>
    <dbReference type="NCBI Taxonomy" id="1284664"/>
    <lineage>
        <taxon>Bacteria</taxon>
        <taxon>Bacillati</taxon>
        <taxon>Actinomycetota</taxon>
        <taxon>Actinomycetes</taxon>
        <taxon>Kitasatosporales</taxon>
        <taxon>Streptomycetaceae</taxon>
        <taxon>Streptomyces</taxon>
        <taxon>Streptomyces pseudogriseolus group</taxon>
    </lineage>
</organism>